<dbReference type="Proteomes" id="UP000815325">
    <property type="component" value="Unassembled WGS sequence"/>
</dbReference>
<proteinExistence type="predicted"/>
<accession>A0ABQ7GBZ4</accession>
<evidence type="ECO:0000313" key="2">
    <source>
        <dbReference type="Proteomes" id="UP000815325"/>
    </source>
</evidence>
<dbReference type="PANTHER" id="PTHR12217">
    <property type="entry name" value="EUKARYOTIC TRANSLATION INITIATION FACTOR 2D"/>
    <property type="match status" value="1"/>
</dbReference>
<name>A0ABQ7GBZ4_DUNSA</name>
<dbReference type="InterPro" id="IPR039757">
    <property type="entry name" value="EIF2D"/>
</dbReference>
<dbReference type="EMBL" id="MU069895">
    <property type="protein sequence ID" value="KAF5832132.1"/>
    <property type="molecule type" value="Genomic_DNA"/>
</dbReference>
<organism evidence="1 2">
    <name type="scientific">Dunaliella salina</name>
    <name type="common">Green alga</name>
    <name type="synonym">Protococcus salinus</name>
    <dbReference type="NCBI Taxonomy" id="3046"/>
    <lineage>
        <taxon>Eukaryota</taxon>
        <taxon>Viridiplantae</taxon>
        <taxon>Chlorophyta</taxon>
        <taxon>core chlorophytes</taxon>
        <taxon>Chlorophyceae</taxon>
        <taxon>CS clade</taxon>
        <taxon>Chlamydomonadales</taxon>
        <taxon>Dunaliellaceae</taxon>
        <taxon>Dunaliella</taxon>
    </lineage>
</organism>
<reference evidence="1" key="1">
    <citation type="submission" date="2017-08" db="EMBL/GenBank/DDBJ databases">
        <authorList>
            <person name="Polle J.E."/>
            <person name="Barry K."/>
            <person name="Cushman J."/>
            <person name="Schmutz J."/>
            <person name="Tran D."/>
            <person name="Hathwaick L.T."/>
            <person name="Yim W.C."/>
            <person name="Jenkins J."/>
            <person name="Mckie-Krisberg Z.M."/>
            <person name="Prochnik S."/>
            <person name="Lindquist E."/>
            <person name="Dockter R.B."/>
            <person name="Adam C."/>
            <person name="Molina H."/>
            <person name="Bunkerborg J."/>
            <person name="Jin E."/>
            <person name="Buchheim M."/>
            <person name="Magnuson J."/>
        </authorList>
    </citation>
    <scope>NUCLEOTIDE SEQUENCE</scope>
    <source>
        <strain evidence="1">CCAP 19/18</strain>
    </source>
</reference>
<dbReference type="Gene3D" id="3.10.400.20">
    <property type="match status" value="1"/>
</dbReference>
<keyword evidence="2" id="KW-1185">Reference proteome</keyword>
<protein>
    <recommendedName>
        <fullName evidence="3">Pre-PUA domain-containing protein</fullName>
    </recommendedName>
</protein>
<evidence type="ECO:0008006" key="3">
    <source>
        <dbReference type="Google" id="ProtNLM"/>
    </source>
</evidence>
<sequence length="62" mass="6824">MAEEPEWHLDGTPILVDVSGKMDLMPTIFTLWKVPQMVPLVHVKHPAVTTYLVGGADLMLPG</sequence>
<comment type="caution">
    <text evidence="1">The sequence shown here is derived from an EMBL/GenBank/DDBJ whole genome shotgun (WGS) entry which is preliminary data.</text>
</comment>
<evidence type="ECO:0000313" key="1">
    <source>
        <dbReference type="EMBL" id="KAF5832132.1"/>
    </source>
</evidence>
<gene>
    <name evidence="1" type="ORF">DUNSADRAFT_12114</name>
</gene>
<dbReference type="PANTHER" id="PTHR12217:SF4">
    <property type="entry name" value="EUKARYOTIC TRANSLATION INITIATION FACTOR 2D"/>
    <property type="match status" value="1"/>
</dbReference>